<keyword evidence="2" id="KW-1003">Cell membrane</keyword>
<evidence type="ECO:0000256" key="5">
    <source>
        <dbReference type="ARBA" id="ARBA00023136"/>
    </source>
</evidence>
<evidence type="ECO:0000313" key="8">
    <source>
        <dbReference type="EMBL" id="HHE56023.1"/>
    </source>
</evidence>
<keyword evidence="4 6" id="KW-1133">Transmembrane helix</keyword>
<evidence type="ECO:0000256" key="1">
    <source>
        <dbReference type="ARBA" id="ARBA00004651"/>
    </source>
</evidence>
<feature type="transmembrane region" description="Helical" evidence="6">
    <location>
        <begin position="306"/>
        <end position="331"/>
    </location>
</feature>
<feature type="transmembrane region" description="Helical" evidence="6">
    <location>
        <begin position="282"/>
        <end position="300"/>
    </location>
</feature>
<evidence type="ECO:0000256" key="3">
    <source>
        <dbReference type="ARBA" id="ARBA00022692"/>
    </source>
</evidence>
<feature type="transmembrane region" description="Helical" evidence="6">
    <location>
        <begin position="343"/>
        <end position="366"/>
    </location>
</feature>
<dbReference type="PROSITE" id="PS00216">
    <property type="entry name" value="SUGAR_TRANSPORT_1"/>
    <property type="match status" value="1"/>
</dbReference>
<keyword evidence="3 6" id="KW-0812">Transmembrane</keyword>
<dbReference type="InterPro" id="IPR050189">
    <property type="entry name" value="MFS_Efflux_Transporters"/>
</dbReference>
<feature type="transmembrane region" description="Helical" evidence="6">
    <location>
        <begin position="20"/>
        <end position="40"/>
    </location>
</feature>
<dbReference type="EMBL" id="DRTD01000721">
    <property type="protein sequence ID" value="HHE56023.1"/>
    <property type="molecule type" value="Genomic_DNA"/>
</dbReference>
<dbReference type="GO" id="GO:0005886">
    <property type="term" value="C:plasma membrane"/>
    <property type="evidence" value="ECO:0007669"/>
    <property type="project" value="UniProtKB-SubCell"/>
</dbReference>
<dbReference type="PRINTS" id="PR01036">
    <property type="entry name" value="TCRTETB"/>
</dbReference>
<evidence type="ECO:0000259" key="7">
    <source>
        <dbReference type="PROSITE" id="PS50850"/>
    </source>
</evidence>
<dbReference type="Proteomes" id="UP000886111">
    <property type="component" value="Unassembled WGS sequence"/>
</dbReference>
<name>A0A7V5LKT0_CALAY</name>
<evidence type="ECO:0000256" key="4">
    <source>
        <dbReference type="ARBA" id="ARBA00022989"/>
    </source>
</evidence>
<feature type="domain" description="Major facilitator superfamily (MFS) profile" evidence="7">
    <location>
        <begin position="16"/>
        <end position="391"/>
    </location>
</feature>
<organism evidence="8">
    <name type="scientific">Caldithrix abyssi</name>
    <dbReference type="NCBI Taxonomy" id="187145"/>
    <lineage>
        <taxon>Bacteria</taxon>
        <taxon>Pseudomonadati</taxon>
        <taxon>Calditrichota</taxon>
        <taxon>Calditrichia</taxon>
        <taxon>Calditrichales</taxon>
        <taxon>Calditrichaceae</taxon>
        <taxon>Caldithrix</taxon>
    </lineage>
</organism>
<feature type="transmembrane region" description="Helical" evidence="6">
    <location>
        <begin position="107"/>
        <end position="129"/>
    </location>
</feature>
<dbReference type="CDD" id="cd17474">
    <property type="entry name" value="MFS_YfmO_like"/>
    <property type="match status" value="1"/>
</dbReference>
<feature type="transmembrane region" description="Helical" evidence="6">
    <location>
        <begin position="82"/>
        <end position="101"/>
    </location>
</feature>
<keyword evidence="5 6" id="KW-0472">Membrane</keyword>
<feature type="transmembrane region" description="Helical" evidence="6">
    <location>
        <begin position="141"/>
        <end position="165"/>
    </location>
</feature>
<dbReference type="InterPro" id="IPR036259">
    <property type="entry name" value="MFS_trans_sf"/>
</dbReference>
<dbReference type="GO" id="GO:0022857">
    <property type="term" value="F:transmembrane transporter activity"/>
    <property type="evidence" value="ECO:0007669"/>
    <property type="project" value="InterPro"/>
</dbReference>
<dbReference type="PANTHER" id="PTHR43124">
    <property type="entry name" value="PURINE EFFLUX PUMP PBUE"/>
    <property type="match status" value="1"/>
</dbReference>
<protein>
    <submittedName>
        <fullName evidence="8">MFS transporter</fullName>
    </submittedName>
</protein>
<dbReference type="PANTHER" id="PTHR43124:SF3">
    <property type="entry name" value="CHLORAMPHENICOL EFFLUX PUMP RV0191"/>
    <property type="match status" value="1"/>
</dbReference>
<feature type="transmembrane region" description="Helical" evidence="6">
    <location>
        <begin position="171"/>
        <end position="188"/>
    </location>
</feature>
<proteinExistence type="predicted"/>
<sequence length="391" mass="42600">MDSTDKAGRSVLRNRNLHIIFGVTLMAVLGVSSITPAFPVMSKALHINPRQIGLLITVFTLPGIFLTPFLGMLADRYGRKKILIPSLILFAVAGASCAFLQTFNGLLIARFFQGVGATSLGALNVTLIGDLFRGRQRAAAMGYNASVLSVGTASYPTIGGSLALFGWHYPFLLPLFALPIAFVVLFFLETRTIEKTSTLKNYLLMALKAMSQRQVISLYLASLMTFIILYGAYLTYFPLLLNLKFQANSFVIGIIMSSMSATTALTSWQLGRLTRMFSEKSLIKVSYILYTLSLLIIPQVTHEYLFLLATILFGMAQGINIPSIQTLLAGLAPEEYRAIFMSVNGMVLRLGQTIGPLLAGLFFALWGLDGTFLSSAALAALLGSILFFLIP</sequence>
<dbReference type="InterPro" id="IPR005829">
    <property type="entry name" value="Sugar_transporter_CS"/>
</dbReference>
<feature type="transmembrane region" description="Helical" evidence="6">
    <location>
        <begin position="372"/>
        <end position="390"/>
    </location>
</feature>
<feature type="transmembrane region" description="Helical" evidence="6">
    <location>
        <begin position="215"/>
        <end position="237"/>
    </location>
</feature>
<gene>
    <name evidence="8" type="ORF">ENL21_09590</name>
</gene>
<accession>A0A7V5LKT0</accession>
<dbReference type="InterPro" id="IPR020846">
    <property type="entry name" value="MFS_dom"/>
</dbReference>
<feature type="transmembrane region" description="Helical" evidence="6">
    <location>
        <begin position="249"/>
        <end position="270"/>
    </location>
</feature>
<reference evidence="8" key="1">
    <citation type="journal article" date="2020" name="mSystems">
        <title>Genome- and Community-Level Interaction Insights into Carbon Utilization and Element Cycling Functions of Hydrothermarchaeota in Hydrothermal Sediment.</title>
        <authorList>
            <person name="Zhou Z."/>
            <person name="Liu Y."/>
            <person name="Xu W."/>
            <person name="Pan J."/>
            <person name="Luo Z.H."/>
            <person name="Li M."/>
        </authorList>
    </citation>
    <scope>NUCLEOTIDE SEQUENCE [LARGE SCALE GENOMIC DNA]</scope>
    <source>
        <strain evidence="8">HyVt-76</strain>
    </source>
</reference>
<feature type="transmembrane region" description="Helical" evidence="6">
    <location>
        <begin position="52"/>
        <end position="70"/>
    </location>
</feature>
<dbReference type="InterPro" id="IPR011701">
    <property type="entry name" value="MFS"/>
</dbReference>
<comment type="caution">
    <text evidence="8">The sequence shown here is derived from an EMBL/GenBank/DDBJ whole genome shotgun (WGS) entry which is preliminary data.</text>
</comment>
<dbReference type="SUPFAM" id="SSF103473">
    <property type="entry name" value="MFS general substrate transporter"/>
    <property type="match status" value="1"/>
</dbReference>
<evidence type="ECO:0000256" key="6">
    <source>
        <dbReference type="SAM" id="Phobius"/>
    </source>
</evidence>
<dbReference type="Pfam" id="PF07690">
    <property type="entry name" value="MFS_1"/>
    <property type="match status" value="1"/>
</dbReference>
<dbReference type="AlphaFoldDB" id="A0A7V5LKT0"/>
<evidence type="ECO:0000256" key="2">
    <source>
        <dbReference type="ARBA" id="ARBA00022475"/>
    </source>
</evidence>
<comment type="subcellular location">
    <subcellularLocation>
        <location evidence="1">Cell membrane</location>
        <topology evidence="1">Multi-pass membrane protein</topology>
    </subcellularLocation>
</comment>
<dbReference type="Gene3D" id="1.20.1250.20">
    <property type="entry name" value="MFS general substrate transporter like domains"/>
    <property type="match status" value="1"/>
</dbReference>
<dbReference type="PROSITE" id="PS50850">
    <property type="entry name" value="MFS"/>
    <property type="match status" value="1"/>
</dbReference>